<proteinExistence type="predicted"/>
<organism evidence="1 2">
    <name type="scientific">Elsinoe ampelina</name>
    <dbReference type="NCBI Taxonomy" id="302913"/>
    <lineage>
        <taxon>Eukaryota</taxon>
        <taxon>Fungi</taxon>
        <taxon>Dikarya</taxon>
        <taxon>Ascomycota</taxon>
        <taxon>Pezizomycotina</taxon>
        <taxon>Dothideomycetes</taxon>
        <taxon>Dothideomycetidae</taxon>
        <taxon>Myriangiales</taxon>
        <taxon>Elsinoaceae</taxon>
        <taxon>Elsinoe</taxon>
    </lineage>
</organism>
<dbReference type="Proteomes" id="UP000799538">
    <property type="component" value="Unassembled WGS sequence"/>
</dbReference>
<accession>A0A6A6G8M5</accession>
<dbReference type="AlphaFoldDB" id="A0A6A6G8M5"/>
<gene>
    <name evidence="1" type="ORF">BDZ85DRAFT_137331</name>
</gene>
<reference evidence="2" key="1">
    <citation type="journal article" date="2020" name="Stud. Mycol.">
        <title>101 Dothideomycetes genomes: A test case for predicting lifestyles and emergence of pathogens.</title>
        <authorList>
            <person name="Haridas S."/>
            <person name="Albert R."/>
            <person name="Binder M."/>
            <person name="Bloem J."/>
            <person name="LaButti K."/>
            <person name="Salamov A."/>
            <person name="Andreopoulos B."/>
            <person name="Baker S."/>
            <person name="Barry K."/>
            <person name="Bills G."/>
            <person name="Bluhm B."/>
            <person name="Cannon C."/>
            <person name="Castanera R."/>
            <person name="Culley D."/>
            <person name="Daum C."/>
            <person name="Ezra D."/>
            <person name="Gonzalez J."/>
            <person name="Henrissat B."/>
            <person name="Kuo A."/>
            <person name="Liang C."/>
            <person name="Lipzen A."/>
            <person name="Lutzoni F."/>
            <person name="Magnuson J."/>
            <person name="Mondo S."/>
            <person name="Nolan M."/>
            <person name="Ohm R."/>
            <person name="Pangilinan J."/>
            <person name="Park H.-J."/>
            <person name="Ramirez L."/>
            <person name="Alfaro M."/>
            <person name="Sun H."/>
            <person name="Tritt A."/>
            <person name="Yoshinaga Y."/>
            <person name="Zwiers L.-H."/>
            <person name="Turgeon B."/>
            <person name="Goodwin S."/>
            <person name="Spatafora J."/>
            <person name="Crous P."/>
            <person name="Grigoriev I."/>
        </authorList>
    </citation>
    <scope>NUCLEOTIDE SEQUENCE [LARGE SCALE GENOMIC DNA]</scope>
    <source>
        <strain evidence="2">CECT 20119</strain>
    </source>
</reference>
<dbReference type="EMBL" id="ML992509">
    <property type="protein sequence ID" value="KAF2222116.1"/>
    <property type="molecule type" value="Genomic_DNA"/>
</dbReference>
<sequence length="223" mass="25229">MTFDRIGTVKAVKRHYDLLARAAYLPASDIISPPQDGWGDDDIDTAFLRDLGRSEEVIDLVRHLPYIKNEPKDDFWPIYLESRCVSYLKNGVPMRNVPEVKRRVADPNLGDYGLMPFDQKPPPEFVCLSLDIHGISWLVDTAKGLLYPDAGIFYDHAIDAETAEREPWRSSRAREIISYFDEVYGQIESLALIPVPRGGNQFPSILGNTKGEFVSSHQGAKYN</sequence>
<name>A0A6A6G8M5_9PEZI</name>
<keyword evidence="2" id="KW-1185">Reference proteome</keyword>
<evidence type="ECO:0000313" key="1">
    <source>
        <dbReference type="EMBL" id="KAF2222116.1"/>
    </source>
</evidence>
<protein>
    <submittedName>
        <fullName evidence="1">Uncharacterized protein</fullName>
    </submittedName>
</protein>
<dbReference type="OrthoDB" id="5343383at2759"/>
<evidence type="ECO:0000313" key="2">
    <source>
        <dbReference type="Proteomes" id="UP000799538"/>
    </source>
</evidence>